<comment type="caution">
    <text evidence="11">The sequence shown here is derived from an EMBL/GenBank/DDBJ whole genome shotgun (WGS) entry which is preliminary data.</text>
</comment>
<dbReference type="Pfam" id="PF13962">
    <property type="entry name" value="PGG"/>
    <property type="match status" value="1"/>
</dbReference>
<accession>A0A2R6QWV0</accession>
<dbReference type="SMART" id="SM00248">
    <property type="entry name" value="ANK"/>
    <property type="match status" value="9"/>
</dbReference>
<dbReference type="Gramene" id="PSS16225">
    <property type="protein sequence ID" value="PSS16225"/>
    <property type="gene ID" value="CEY00_Acc13722"/>
</dbReference>
<dbReference type="Pfam" id="PF12796">
    <property type="entry name" value="Ank_2"/>
    <property type="match status" value="3"/>
</dbReference>
<evidence type="ECO:0000256" key="1">
    <source>
        <dbReference type="ARBA" id="ARBA00004141"/>
    </source>
</evidence>
<dbReference type="Proteomes" id="UP000241394">
    <property type="component" value="Chromosome LG12"/>
</dbReference>
<dbReference type="OrthoDB" id="303876at2759"/>
<keyword evidence="3" id="KW-0677">Repeat</keyword>
<proteinExistence type="predicted"/>
<feature type="repeat" description="ANK" evidence="7">
    <location>
        <begin position="252"/>
        <end position="274"/>
    </location>
</feature>
<protein>
    <submittedName>
        <fullName evidence="11">Protein ACCELERATED CELL DEATH like</fullName>
    </submittedName>
</protein>
<evidence type="ECO:0000256" key="9">
    <source>
        <dbReference type="SAM" id="Phobius"/>
    </source>
</evidence>
<keyword evidence="5 7" id="KW-0040">ANK repeat</keyword>
<feature type="region of interest" description="Disordered" evidence="8">
    <location>
        <begin position="355"/>
        <end position="377"/>
    </location>
</feature>
<evidence type="ECO:0000313" key="11">
    <source>
        <dbReference type="EMBL" id="PSS16225.1"/>
    </source>
</evidence>
<evidence type="ECO:0000256" key="8">
    <source>
        <dbReference type="SAM" id="MobiDB-lite"/>
    </source>
</evidence>
<dbReference type="Gene3D" id="1.25.40.20">
    <property type="entry name" value="Ankyrin repeat-containing domain"/>
    <property type="match status" value="2"/>
</dbReference>
<name>A0A2R6QWV0_ACTCC</name>
<feature type="repeat" description="ANK" evidence="7">
    <location>
        <begin position="151"/>
        <end position="172"/>
    </location>
</feature>
<reference evidence="12" key="2">
    <citation type="journal article" date="2018" name="BMC Genomics">
        <title>A manually annotated Actinidia chinensis var. chinensis (kiwifruit) genome highlights the challenges associated with draft genomes and gene prediction in plants.</title>
        <authorList>
            <person name="Pilkington S.M."/>
            <person name="Crowhurst R."/>
            <person name="Hilario E."/>
            <person name="Nardozza S."/>
            <person name="Fraser L."/>
            <person name="Peng Y."/>
            <person name="Gunaseelan K."/>
            <person name="Simpson R."/>
            <person name="Tahir J."/>
            <person name="Deroles S.C."/>
            <person name="Templeton K."/>
            <person name="Luo Z."/>
            <person name="Davy M."/>
            <person name="Cheng C."/>
            <person name="McNeilage M."/>
            <person name="Scaglione D."/>
            <person name="Liu Y."/>
            <person name="Zhang Q."/>
            <person name="Datson P."/>
            <person name="De Silva N."/>
            <person name="Gardiner S.E."/>
            <person name="Bassett H."/>
            <person name="Chagne D."/>
            <person name="McCallum J."/>
            <person name="Dzierzon H."/>
            <person name="Deng C."/>
            <person name="Wang Y.Y."/>
            <person name="Barron L."/>
            <person name="Manako K."/>
            <person name="Bowen J."/>
            <person name="Foster T.M."/>
            <person name="Erridge Z.A."/>
            <person name="Tiffin H."/>
            <person name="Waite C.N."/>
            <person name="Davies K.M."/>
            <person name="Grierson E.P."/>
            <person name="Laing W.A."/>
            <person name="Kirk R."/>
            <person name="Chen X."/>
            <person name="Wood M."/>
            <person name="Montefiori M."/>
            <person name="Brummell D.A."/>
            <person name="Schwinn K.E."/>
            <person name="Catanach A."/>
            <person name="Fullerton C."/>
            <person name="Li D."/>
            <person name="Meiyalaghan S."/>
            <person name="Nieuwenhuizen N."/>
            <person name="Read N."/>
            <person name="Prakash R."/>
            <person name="Hunter D."/>
            <person name="Zhang H."/>
            <person name="McKenzie M."/>
            <person name="Knabel M."/>
            <person name="Harris A."/>
            <person name="Allan A.C."/>
            <person name="Gleave A."/>
            <person name="Chen A."/>
            <person name="Janssen B.J."/>
            <person name="Plunkett B."/>
            <person name="Ampomah-Dwamena C."/>
            <person name="Voogd C."/>
            <person name="Leif D."/>
            <person name="Lafferty D."/>
            <person name="Souleyre E.J.F."/>
            <person name="Varkonyi-Gasic E."/>
            <person name="Gambi F."/>
            <person name="Hanley J."/>
            <person name="Yao J.L."/>
            <person name="Cheung J."/>
            <person name="David K.M."/>
            <person name="Warren B."/>
            <person name="Marsh K."/>
            <person name="Snowden K.C."/>
            <person name="Lin-Wang K."/>
            <person name="Brian L."/>
            <person name="Martinez-Sanchez M."/>
            <person name="Wang M."/>
            <person name="Ileperuma N."/>
            <person name="Macnee N."/>
            <person name="Campin R."/>
            <person name="McAtee P."/>
            <person name="Drummond R.S.M."/>
            <person name="Espley R.V."/>
            <person name="Ireland H.S."/>
            <person name="Wu R."/>
            <person name="Atkinson R.G."/>
            <person name="Karunairetnam S."/>
            <person name="Bulley S."/>
            <person name="Chunkath S."/>
            <person name="Hanley Z."/>
            <person name="Storey R."/>
            <person name="Thrimawithana A.H."/>
            <person name="Thomson S."/>
            <person name="David C."/>
            <person name="Testolin R."/>
            <person name="Huang H."/>
            <person name="Hellens R.P."/>
            <person name="Schaffer R.J."/>
        </authorList>
    </citation>
    <scope>NUCLEOTIDE SEQUENCE [LARGE SCALE GENOMIC DNA]</scope>
    <source>
        <strain evidence="12">cv. Red5</strain>
    </source>
</reference>
<evidence type="ECO:0000256" key="2">
    <source>
        <dbReference type="ARBA" id="ARBA00022692"/>
    </source>
</evidence>
<feature type="repeat" description="ANK" evidence="7">
    <location>
        <begin position="218"/>
        <end position="250"/>
    </location>
</feature>
<keyword evidence="6 9" id="KW-0472">Membrane</keyword>
<evidence type="ECO:0000256" key="7">
    <source>
        <dbReference type="PROSITE-ProRule" id="PRU00023"/>
    </source>
</evidence>
<dbReference type="InterPro" id="IPR026961">
    <property type="entry name" value="PGG_dom"/>
</dbReference>
<dbReference type="PANTHER" id="PTHR24186:SF46">
    <property type="entry name" value="PROTEIN ACCELERATED CELL DEATH 6-LIKE"/>
    <property type="match status" value="1"/>
</dbReference>
<dbReference type="PANTHER" id="PTHR24186">
    <property type="entry name" value="PROTEIN PHOSPHATASE 1 REGULATORY SUBUNIT"/>
    <property type="match status" value="1"/>
</dbReference>
<dbReference type="InterPro" id="IPR036770">
    <property type="entry name" value="Ankyrin_rpt-contain_sf"/>
</dbReference>
<dbReference type="Pfam" id="PF00023">
    <property type="entry name" value="Ank"/>
    <property type="match status" value="2"/>
</dbReference>
<dbReference type="InterPro" id="IPR002110">
    <property type="entry name" value="Ankyrin_rpt"/>
</dbReference>
<dbReference type="PROSITE" id="PS50088">
    <property type="entry name" value="ANK_REPEAT"/>
    <property type="match status" value="5"/>
</dbReference>
<dbReference type="EMBL" id="NKQK01000012">
    <property type="protein sequence ID" value="PSS16225.1"/>
    <property type="molecule type" value="Genomic_DNA"/>
</dbReference>
<feature type="domain" description="PGG" evidence="10">
    <location>
        <begin position="381"/>
        <end position="490"/>
    </location>
</feature>
<keyword evidence="4 9" id="KW-1133">Transmembrane helix</keyword>
<feature type="transmembrane region" description="Helical" evidence="9">
    <location>
        <begin position="497"/>
        <end position="518"/>
    </location>
</feature>
<organism evidence="11 12">
    <name type="scientific">Actinidia chinensis var. chinensis</name>
    <name type="common">Chinese soft-hair kiwi</name>
    <dbReference type="NCBI Taxonomy" id="1590841"/>
    <lineage>
        <taxon>Eukaryota</taxon>
        <taxon>Viridiplantae</taxon>
        <taxon>Streptophyta</taxon>
        <taxon>Embryophyta</taxon>
        <taxon>Tracheophyta</taxon>
        <taxon>Spermatophyta</taxon>
        <taxon>Magnoliopsida</taxon>
        <taxon>eudicotyledons</taxon>
        <taxon>Gunneridae</taxon>
        <taxon>Pentapetalae</taxon>
        <taxon>asterids</taxon>
        <taxon>Ericales</taxon>
        <taxon>Actinidiaceae</taxon>
        <taxon>Actinidia</taxon>
    </lineage>
</organism>
<evidence type="ECO:0000256" key="5">
    <source>
        <dbReference type="ARBA" id="ARBA00023043"/>
    </source>
</evidence>
<keyword evidence="2 9" id="KW-0812">Transmembrane</keyword>
<dbReference type="PROSITE" id="PS50297">
    <property type="entry name" value="ANK_REP_REGION"/>
    <property type="match status" value="5"/>
</dbReference>
<dbReference type="AlphaFoldDB" id="A0A2R6QWV0"/>
<feature type="transmembrane region" description="Helical" evidence="9">
    <location>
        <begin position="388"/>
        <end position="411"/>
    </location>
</feature>
<gene>
    <name evidence="11" type="ORF">CEY00_Acc13722</name>
</gene>
<feature type="transmembrane region" description="Helical" evidence="9">
    <location>
        <begin position="431"/>
        <end position="456"/>
    </location>
</feature>
<dbReference type="OMA" id="MEDNNGH"/>
<reference evidence="11 12" key="1">
    <citation type="submission" date="2017-07" db="EMBL/GenBank/DDBJ databases">
        <title>An improved, manually edited Actinidia chinensis var. chinensis (kiwifruit) genome highlights the challenges associated with draft genomes and gene prediction in plants.</title>
        <authorList>
            <person name="Pilkington S."/>
            <person name="Crowhurst R."/>
            <person name="Hilario E."/>
            <person name="Nardozza S."/>
            <person name="Fraser L."/>
            <person name="Peng Y."/>
            <person name="Gunaseelan K."/>
            <person name="Simpson R."/>
            <person name="Tahir J."/>
            <person name="Deroles S."/>
            <person name="Templeton K."/>
            <person name="Luo Z."/>
            <person name="Davy M."/>
            <person name="Cheng C."/>
            <person name="Mcneilage M."/>
            <person name="Scaglione D."/>
            <person name="Liu Y."/>
            <person name="Zhang Q."/>
            <person name="Datson P."/>
            <person name="De Silva N."/>
            <person name="Gardiner S."/>
            <person name="Bassett H."/>
            <person name="Chagne D."/>
            <person name="Mccallum J."/>
            <person name="Dzierzon H."/>
            <person name="Deng C."/>
            <person name="Wang Y.-Y."/>
            <person name="Barron N."/>
            <person name="Manako K."/>
            <person name="Bowen J."/>
            <person name="Foster T."/>
            <person name="Erridge Z."/>
            <person name="Tiffin H."/>
            <person name="Waite C."/>
            <person name="Davies K."/>
            <person name="Grierson E."/>
            <person name="Laing W."/>
            <person name="Kirk R."/>
            <person name="Chen X."/>
            <person name="Wood M."/>
            <person name="Montefiori M."/>
            <person name="Brummell D."/>
            <person name="Schwinn K."/>
            <person name="Catanach A."/>
            <person name="Fullerton C."/>
            <person name="Li D."/>
            <person name="Meiyalaghan S."/>
            <person name="Nieuwenhuizen N."/>
            <person name="Read N."/>
            <person name="Prakash R."/>
            <person name="Hunter D."/>
            <person name="Zhang H."/>
            <person name="Mckenzie M."/>
            <person name="Knabel M."/>
            <person name="Harris A."/>
            <person name="Allan A."/>
            <person name="Chen A."/>
            <person name="Janssen B."/>
            <person name="Plunkett B."/>
            <person name="Dwamena C."/>
            <person name="Voogd C."/>
            <person name="Leif D."/>
            <person name="Lafferty D."/>
            <person name="Souleyre E."/>
            <person name="Varkonyi-Gasic E."/>
            <person name="Gambi F."/>
            <person name="Hanley J."/>
            <person name="Yao J.-L."/>
            <person name="Cheung J."/>
            <person name="David K."/>
            <person name="Warren B."/>
            <person name="Marsh K."/>
            <person name="Snowden K."/>
            <person name="Lin-Wang K."/>
            <person name="Brian L."/>
            <person name="Martinez-Sanchez M."/>
            <person name="Wang M."/>
            <person name="Ileperuma N."/>
            <person name="Macnee N."/>
            <person name="Campin R."/>
            <person name="Mcatee P."/>
            <person name="Drummond R."/>
            <person name="Espley R."/>
            <person name="Ireland H."/>
            <person name="Wu R."/>
            <person name="Atkinson R."/>
            <person name="Karunairetnam S."/>
            <person name="Bulley S."/>
            <person name="Chunkath S."/>
            <person name="Hanley Z."/>
            <person name="Storey R."/>
            <person name="Thrimawithana A."/>
            <person name="Thomson S."/>
            <person name="David C."/>
            <person name="Testolin R."/>
        </authorList>
    </citation>
    <scope>NUCLEOTIDE SEQUENCE [LARGE SCALE GENOMIC DNA]</scope>
    <source>
        <strain evidence="12">cv. Red5</strain>
        <tissue evidence="11">Young leaf</tissue>
    </source>
</reference>
<dbReference type="STRING" id="1590841.A0A2R6QWV0"/>
<evidence type="ECO:0000256" key="4">
    <source>
        <dbReference type="ARBA" id="ARBA00022989"/>
    </source>
</evidence>
<feature type="repeat" description="ANK" evidence="7">
    <location>
        <begin position="68"/>
        <end position="91"/>
    </location>
</feature>
<evidence type="ECO:0000256" key="6">
    <source>
        <dbReference type="ARBA" id="ARBA00023136"/>
    </source>
</evidence>
<keyword evidence="12" id="KW-1185">Reference proteome</keyword>
<evidence type="ECO:0000313" key="12">
    <source>
        <dbReference type="Proteomes" id="UP000241394"/>
    </source>
</evidence>
<feature type="transmembrane region" description="Helical" evidence="9">
    <location>
        <begin position="463"/>
        <end position="491"/>
    </location>
</feature>
<evidence type="ECO:0000256" key="3">
    <source>
        <dbReference type="ARBA" id="ARBA00022737"/>
    </source>
</evidence>
<evidence type="ECO:0000259" key="10">
    <source>
        <dbReference type="Pfam" id="PF13962"/>
    </source>
</evidence>
<dbReference type="GO" id="GO:0005886">
    <property type="term" value="C:plasma membrane"/>
    <property type="evidence" value="ECO:0007669"/>
    <property type="project" value="TreeGrafter"/>
</dbReference>
<dbReference type="InParanoid" id="A0A2R6QWV0"/>
<comment type="subcellular location">
    <subcellularLocation>
        <location evidence="1">Membrane</location>
        <topology evidence="1">Multi-pass membrane protein</topology>
    </subcellularLocation>
</comment>
<feature type="repeat" description="ANK" evidence="7">
    <location>
        <begin position="34"/>
        <end position="51"/>
    </location>
</feature>
<dbReference type="SUPFAM" id="SSF48403">
    <property type="entry name" value="Ankyrin repeat"/>
    <property type="match status" value="1"/>
</dbReference>
<sequence>MDPRLYNSLKTGNVVLLKQLLSEYPRLILTLTPHGNTPLHLAVRFGHRNIVAEICILQQSLLLQTNLDRDTPLHVAAKTGHFSLVSFLVEKILSSSYRGIVNGRDRGTETLRMTNIGDNTVLHEALRNCHPRVAELLVKVDSKLACFVNSAGESPLYLAARDGMVDIVNLMLVTSCYSAHCGPGGLTALHAAVAQRHLDIMEALLVAKPELIRETDHHGRTPLYYAASSGDHRTVRRLLQFDFSMAYMSDRDGQSPLHVAAHNGHTNVIEEIIQLCPDSGELLDLKGRNALHIAILSEKVNVVKYMLEIAELEGLINQADSDGNTPYHLAAMERKIWIMRYLMWDERVDRRSKDNIDHQPINGEKVPRGTTQEETDCKTQSYRQMGRTLLMVAVLIATVTFAAAFTMPGGYNNNLGPDQGFALLLSSKQLRWFIISDSVAMTCSITAACIIFWGAVVAKETYVYYFASAMVLTYIAIISTAIAFTSGLIAVMPDQPFIYTMSYITGQVFHVNTFLFLLQVVRIFSLPEASKFLIYLLCKLKTKCMR</sequence>